<reference evidence="7" key="1">
    <citation type="submission" date="2011-08" db="EMBL/GenBank/DDBJ databases">
        <title>The draft genome of Latimeria chalumnae.</title>
        <authorList>
            <person name="Di Palma F."/>
            <person name="Alfoldi J."/>
            <person name="Johnson J."/>
            <person name="Berlin A."/>
            <person name="Gnerre S."/>
            <person name="Jaffe D."/>
            <person name="MacCallum I."/>
            <person name="Young S."/>
            <person name="Walker B.J."/>
            <person name="Lander E."/>
            <person name="Lindblad-Toh K."/>
        </authorList>
    </citation>
    <scope>NUCLEOTIDE SEQUENCE [LARGE SCALE GENOMIC DNA]</scope>
    <source>
        <strain evidence="7">Wild caught</strain>
    </source>
</reference>
<keyword evidence="1 2" id="KW-0728">SH3 domain</keyword>
<name>H3AWA8_LATCH</name>
<dbReference type="PROSITE" id="PS50002">
    <property type="entry name" value="SH3"/>
    <property type="match status" value="1"/>
</dbReference>
<reference evidence="6" key="2">
    <citation type="submission" date="2025-08" db="UniProtKB">
        <authorList>
            <consortium name="Ensembl"/>
        </authorList>
    </citation>
    <scope>IDENTIFICATION</scope>
</reference>
<organism evidence="6 7">
    <name type="scientific">Latimeria chalumnae</name>
    <name type="common">Coelacanth</name>
    <dbReference type="NCBI Taxonomy" id="7897"/>
    <lineage>
        <taxon>Eukaryota</taxon>
        <taxon>Metazoa</taxon>
        <taxon>Chordata</taxon>
        <taxon>Craniata</taxon>
        <taxon>Vertebrata</taxon>
        <taxon>Euteleostomi</taxon>
        <taxon>Coelacanthiformes</taxon>
        <taxon>Coelacanthidae</taxon>
        <taxon>Latimeria</taxon>
    </lineage>
</organism>
<dbReference type="Pfam" id="PF13424">
    <property type="entry name" value="TPR_12"/>
    <property type="match status" value="1"/>
</dbReference>
<reference evidence="6" key="3">
    <citation type="submission" date="2025-09" db="UniProtKB">
        <authorList>
            <consortium name="Ensembl"/>
        </authorList>
    </citation>
    <scope>IDENTIFICATION</scope>
</reference>
<dbReference type="Pfam" id="PF00018">
    <property type="entry name" value="SH3_1"/>
    <property type="match status" value="1"/>
</dbReference>
<feature type="domain" description="SH3" evidence="5">
    <location>
        <begin position="218"/>
        <end position="281"/>
    </location>
</feature>
<evidence type="ECO:0000256" key="3">
    <source>
        <dbReference type="PROSITE-ProRule" id="PRU00339"/>
    </source>
</evidence>
<dbReference type="InterPro" id="IPR001452">
    <property type="entry name" value="SH3_domain"/>
</dbReference>
<dbReference type="SMART" id="SM00326">
    <property type="entry name" value="SH3"/>
    <property type="match status" value="1"/>
</dbReference>
<dbReference type="EMBL" id="AFYH01154886">
    <property type="status" value="NOT_ANNOTATED_CDS"/>
    <property type="molecule type" value="Genomic_DNA"/>
</dbReference>
<protein>
    <submittedName>
        <fullName evidence="6">SH3 domain and tetratricopeptide repeats 1</fullName>
    </submittedName>
</protein>
<gene>
    <name evidence="6" type="primary">SH3TC1</name>
</gene>
<dbReference type="Gene3D" id="2.30.30.40">
    <property type="entry name" value="SH3 Domains"/>
    <property type="match status" value="1"/>
</dbReference>
<dbReference type="PROSITE" id="PS50005">
    <property type="entry name" value="TPR"/>
    <property type="match status" value="1"/>
</dbReference>
<dbReference type="OMA" id="FTNEQQG"/>
<evidence type="ECO:0000256" key="4">
    <source>
        <dbReference type="SAM" id="MobiDB-lite"/>
    </source>
</evidence>
<dbReference type="InterPro" id="IPR036028">
    <property type="entry name" value="SH3-like_dom_sf"/>
</dbReference>
<dbReference type="SUPFAM" id="SSF50044">
    <property type="entry name" value="SH3-domain"/>
    <property type="match status" value="1"/>
</dbReference>
<dbReference type="Proteomes" id="UP000008672">
    <property type="component" value="Unassembled WGS sequence"/>
</dbReference>
<dbReference type="HOGENOM" id="CLU_004832_0_0_1"/>
<feature type="repeat" description="TPR" evidence="3">
    <location>
        <begin position="1119"/>
        <end position="1152"/>
    </location>
</feature>
<dbReference type="FunCoup" id="H3AWA8">
    <property type="interactions" value="47"/>
</dbReference>
<accession>H3AWA8</accession>
<dbReference type="PANTHER" id="PTHR22647">
    <property type="entry name" value="SH3 DOMAIN AND TETRATRICOPEPTIDE REPEATS CONTAINING PROTEIN"/>
    <property type="match status" value="1"/>
</dbReference>
<dbReference type="Pfam" id="PF13176">
    <property type="entry name" value="TPR_7"/>
    <property type="match status" value="1"/>
</dbReference>
<evidence type="ECO:0000259" key="5">
    <source>
        <dbReference type="PROSITE" id="PS50002"/>
    </source>
</evidence>
<dbReference type="EMBL" id="AFYH01154885">
    <property type="status" value="NOT_ANNOTATED_CDS"/>
    <property type="molecule type" value="Genomic_DNA"/>
</dbReference>
<dbReference type="EMBL" id="AFYH01154888">
    <property type="status" value="NOT_ANNOTATED_CDS"/>
    <property type="molecule type" value="Genomic_DNA"/>
</dbReference>
<dbReference type="eggNOG" id="ENOG502QUY4">
    <property type="taxonomic scope" value="Eukaryota"/>
</dbReference>
<dbReference type="InterPro" id="IPR011990">
    <property type="entry name" value="TPR-like_helical_dom_sf"/>
</dbReference>
<proteinExistence type="predicted"/>
<dbReference type="SMART" id="SM00028">
    <property type="entry name" value="TPR"/>
    <property type="match status" value="6"/>
</dbReference>
<dbReference type="EMBL" id="AFYH01154884">
    <property type="status" value="NOT_ANNOTATED_CDS"/>
    <property type="molecule type" value="Genomic_DNA"/>
</dbReference>
<evidence type="ECO:0000313" key="7">
    <source>
        <dbReference type="Proteomes" id="UP000008672"/>
    </source>
</evidence>
<evidence type="ECO:0000313" key="6">
    <source>
        <dbReference type="Ensembl" id="ENSLACP00000013929.1"/>
    </source>
</evidence>
<dbReference type="EMBL" id="AFYH01154889">
    <property type="status" value="NOT_ANNOTATED_CDS"/>
    <property type="molecule type" value="Genomic_DNA"/>
</dbReference>
<dbReference type="CDD" id="cd11885">
    <property type="entry name" value="SH3_SH3TC"/>
    <property type="match status" value="1"/>
</dbReference>
<dbReference type="Gene3D" id="1.25.40.10">
    <property type="entry name" value="Tetratricopeptide repeat domain"/>
    <property type="match status" value="4"/>
</dbReference>
<dbReference type="EMBL" id="AFYH01154887">
    <property type="status" value="NOT_ANNOTATED_CDS"/>
    <property type="molecule type" value="Genomic_DNA"/>
</dbReference>
<dbReference type="InterPro" id="IPR042772">
    <property type="entry name" value="SH3TC1/SH3TC2"/>
</dbReference>
<dbReference type="SUPFAM" id="SSF48452">
    <property type="entry name" value="TPR-like"/>
    <property type="match status" value="4"/>
</dbReference>
<dbReference type="InterPro" id="IPR019734">
    <property type="entry name" value="TPR_rpt"/>
</dbReference>
<dbReference type="STRING" id="7897.ENSLACP00000013929"/>
<dbReference type="Ensembl" id="ENSLACT00000014028.1">
    <property type="protein sequence ID" value="ENSLACP00000013929.1"/>
    <property type="gene ID" value="ENSLACG00000012264.1"/>
</dbReference>
<sequence length="1263" mass="143603">DIFLKLVMVRRKSGLPDSSLQEILRGKLRIVENDSKEVMLLFGELSARLLSIHSDQDLIVVTFKTFEEIWKFATYHSLGFVSHCMETVLLDQAFWLNCLEDDDDDAGIDVQINEQMLKLMYKGLLIQEGTFFALYPVTQATETVQADVELNGHQHVVALETTGGGSLWTVESVTNGEKSQVTKTSVEPLIPFHQWFLKKYAGSIGLFYDLPTGLSHPIGVGFCVATMNYEGAGPEELSFQCGDMIEIVGFLVACLQWFVGKHTTTGQTGFVKTTLVNPTDPILQSHELRILDEEEKSFFTAHGDFTEEEAMNLLKQISRTDVSIVYRMDCLEVLKSHSNQNKENVNLICNGERAATKERVRKATSESGDHQVKNSHDEGKAETLESLTEALPTPEEKSKIQFLVGHGEENIGSEAFQSLLLFLNSKEYSIQFKNLYDLSFSFRSSVFCGYTEDEELIHYLELAREMARKKKMAWAQKRICFLLGRLCARKLKFSQARVYFEEAMGVVQGDFMDLFLLIAVYTNLTAIYIKQKNKDKYAPLFEKVAALLLGIPNYICSTEMESEILKYALKKAIFCQNQPAEARTCFLLARLHTHLNQYEEALPFLERLQLLNSKLFSQITSSALPYYYTLGNVYIQKCLPYLAVSCVKLASSQPYSTFINCLKSIDFVIENTPKFHSLGRRGQMIPTQITPCLKQALFLADSGGHQRFCKAICLSLSEIYKQLEMCEKAIFYLKKGMNTETYTSATEVIDAFISLAWLYILNNQDDLALDILQSMVEAKSLNSKPPYLGVVYNMSAISLRKMNSIKKAAEDYHSAIQISKEMGFKHNQAIAQANFGALCLYSKACCLAEHYLVKSVELFSELETVAHDPDFIQVLLWLGQYYVNKNQFEQGRFCYEWAFLVAIKGDHIESQLLATQLLCQFYTVVIPSEAQCIIYNEYQLSIARKMSDKELEGQVLETVSQLYLSLGTERAYKSALEYTKGSLGIFIDLRKKEKEAFAWLQAGKIYYILRQNELVDLYIQVAQDVAVSTTDINIALEVFEAAGDVFFNGTWDREKAVSFYRDRALPLAVKAGNTKAELRLYNKLVELLLNLKTYEEALEFAQAALTISVSLAEGHLNERVAYHRLANVYLSLGQYELAEHFFLKALSLCPSPLEFDEETLYYVKVYLILGDIIFYDLKDPYDAAGYYHLALAAAMDLGNKKAQLKICTRLATIYHNFLVDREMSLFFYQKARAFATDLNVRRINLSPDQYYKGITRPYLKNTT</sequence>
<keyword evidence="7" id="KW-1185">Reference proteome</keyword>
<dbReference type="GeneTree" id="ENSGT00530000063812"/>
<evidence type="ECO:0000256" key="1">
    <source>
        <dbReference type="ARBA" id="ARBA00022443"/>
    </source>
</evidence>
<evidence type="ECO:0000256" key="2">
    <source>
        <dbReference type="PROSITE-ProRule" id="PRU00192"/>
    </source>
</evidence>
<dbReference type="AlphaFoldDB" id="H3AWA8"/>
<dbReference type="InParanoid" id="H3AWA8"/>
<dbReference type="PANTHER" id="PTHR22647:SF3">
    <property type="entry name" value="SH3 DOMAIN AND TETRATRICOPEPTIDE REPEAT-CONTAINING PROTEIN 1"/>
    <property type="match status" value="1"/>
</dbReference>
<feature type="region of interest" description="Disordered" evidence="4">
    <location>
        <begin position="362"/>
        <end position="381"/>
    </location>
</feature>
<keyword evidence="3" id="KW-0802">TPR repeat</keyword>
<dbReference type="EMBL" id="AFYH01154890">
    <property type="status" value="NOT_ANNOTATED_CDS"/>
    <property type="molecule type" value="Genomic_DNA"/>
</dbReference>